<organism evidence="3 4">
    <name type="scientific">Friedmanniella luteola</name>
    <dbReference type="NCBI Taxonomy" id="546871"/>
    <lineage>
        <taxon>Bacteria</taxon>
        <taxon>Bacillati</taxon>
        <taxon>Actinomycetota</taxon>
        <taxon>Actinomycetes</taxon>
        <taxon>Propionibacteriales</taxon>
        <taxon>Nocardioidaceae</taxon>
        <taxon>Friedmanniella</taxon>
    </lineage>
</organism>
<dbReference type="Proteomes" id="UP000199092">
    <property type="component" value="Chromosome I"/>
</dbReference>
<dbReference type="Gene3D" id="3.30.10.20">
    <property type="match status" value="1"/>
</dbReference>
<protein>
    <recommendedName>
        <fullName evidence="2">PASTA domain-containing protein</fullName>
    </recommendedName>
</protein>
<name>A0A1H1ZLC9_9ACTN</name>
<proteinExistence type="predicted"/>
<accession>A0A1H1ZLC9</accession>
<dbReference type="AlphaFoldDB" id="A0A1H1ZLC9"/>
<dbReference type="PROSITE" id="PS51178">
    <property type="entry name" value="PASTA"/>
    <property type="match status" value="1"/>
</dbReference>
<feature type="region of interest" description="Disordered" evidence="1">
    <location>
        <begin position="343"/>
        <end position="363"/>
    </location>
</feature>
<evidence type="ECO:0000259" key="2">
    <source>
        <dbReference type="PROSITE" id="PS51178"/>
    </source>
</evidence>
<dbReference type="CDD" id="cd06577">
    <property type="entry name" value="PASTA_pknB"/>
    <property type="match status" value="1"/>
</dbReference>
<evidence type="ECO:0000313" key="3">
    <source>
        <dbReference type="EMBL" id="SDT34585.1"/>
    </source>
</evidence>
<evidence type="ECO:0000256" key="1">
    <source>
        <dbReference type="SAM" id="MobiDB-lite"/>
    </source>
</evidence>
<keyword evidence="4" id="KW-1185">Reference proteome</keyword>
<sequence>MWELSRAMKDLRPPQDVVTCLHAGDLVIISALNDEELGDAGLSAEIVRSAINGAPFCRPRSRAALAEIWTTSRSGDTAWISLMQPLLPHDPYWRSIVGAHWALYNAYFNEQYLDTGKVGTRANTLLEITDAGATVSDHQVLFTELAESIAAGKLSAFQHGAIFGSMLVAGGVVGFFTAGAGASLVGRAGGWVEGSLENVDDWVSELALRYLLASIIEEHDRKRHLGVAKTIHEEAQAIGRSDPNPRGSKQFRMLMGAYAKMLEGMAPDTADTTQTIPDVVGLRLGDAKAMLRTAGFVTIVQFDAAPPAEGPRSAWSESRWNVRGQWPSPGVACDPSSTIRLAYSRPEERVRQQDMDRRLREGN</sequence>
<reference evidence="3 4" key="1">
    <citation type="submission" date="2016-10" db="EMBL/GenBank/DDBJ databases">
        <authorList>
            <person name="de Groot N.N."/>
        </authorList>
    </citation>
    <scope>NUCLEOTIDE SEQUENCE [LARGE SCALE GENOMIC DNA]</scope>
    <source>
        <strain evidence="3 4">DSM 21741</strain>
    </source>
</reference>
<dbReference type="EMBL" id="LT629749">
    <property type="protein sequence ID" value="SDT34585.1"/>
    <property type="molecule type" value="Genomic_DNA"/>
</dbReference>
<dbReference type="InterPro" id="IPR005543">
    <property type="entry name" value="PASTA_dom"/>
</dbReference>
<feature type="domain" description="PASTA" evidence="2">
    <location>
        <begin position="271"/>
        <end position="345"/>
    </location>
</feature>
<gene>
    <name evidence="3" type="ORF">SAMN04488543_3860</name>
</gene>
<evidence type="ECO:0000313" key="4">
    <source>
        <dbReference type="Proteomes" id="UP000199092"/>
    </source>
</evidence>
<feature type="compositionally biased region" description="Basic and acidic residues" evidence="1">
    <location>
        <begin position="345"/>
        <end position="363"/>
    </location>
</feature>